<dbReference type="EMBL" id="MCIA01000008">
    <property type="protein sequence ID" value="RKD33071.1"/>
    <property type="molecule type" value="Genomic_DNA"/>
</dbReference>
<feature type="transmembrane region" description="Helical" evidence="1">
    <location>
        <begin position="86"/>
        <end position="105"/>
    </location>
</feature>
<sequence length="184" mass="19749">MNHDTQATLHKSAYITQKSRIKKLALSGMLVALTVSLSGFSIPIGASRCFPIQHLVNVLAGIFLGPVYGVLTAFCTSFIRNLMGTGSLLAFPGSMIGAFLSAYLFQKTGKLLLSCLGEITGTGILGALLSYPLAVFFMGKDVAVFFFVVPFLLSTVCGTLMAAALFEVLRRLGLVSYLHRLMNE</sequence>
<evidence type="ECO:0000313" key="2">
    <source>
        <dbReference type="EMBL" id="RKD33071.1"/>
    </source>
</evidence>
<accession>A0A419T6H1</accession>
<dbReference type="Pfam" id="PF09512">
    <property type="entry name" value="ThiW"/>
    <property type="match status" value="1"/>
</dbReference>
<organism evidence="2 3">
    <name type="scientific">Lacrimispora algidixylanolytica</name>
    <dbReference type="NCBI Taxonomy" id="94868"/>
    <lineage>
        <taxon>Bacteria</taxon>
        <taxon>Bacillati</taxon>
        <taxon>Bacillota</taxon>
        <taxon>Clostridia</taxon>
        <taxon>Lachnospirales</taxon>
        <taxon>Lachnospiraceae</taxon>
        <taxon>Lacrimispora</taxon>
    </lineage>
</organism>
<gene>
    <name evidence="2" type="ORF">BET01_15770</name>
</gene>
<name>A0A419T6H1_9FIRM</name>
<keyword evidence="1" id="KW-0472">Membrane</keyword>
<comment type="caution">
    <text evidence="2">The sequence shown here is derived from an EMBL/GenBank/DDBJ whole genome shotgun (WGS) entry which is preliminary data.</text>
</comment>
<evidence type="ECO:0000313" key="3">
    <source>
        <dbReference type="Proteomes" id="UP000284277"/>
    </source>
</evidence>
<feature type="transmembrane region" description="Helical" evidence="1">
    <location>
        <begin position="58"/>
        <end position="79"/>
    </location>
</feature>
<evidence type="ECO:0000256" key="1">
    <source>
        <dbReference type="SAM" id="Phobius"/>
    </source>
</evidence>
<dbReference type="NCBIfam" id="TIGR02359">
    <property type="entry name" value="thiW"/>
    <property type="match status" value="1"/>
</dbReference>
<keyword evidence="1" id="KW-0812">Transmembrane</keyword>
<dbReference type="InterPro" id="IPR012652">
    <property type="entry name" value="ThiW"/>
</dbReference>
<dbReference type="AlphaFoldDB" id="A0A419T6H1"/>
<dbReference type="OrthoDB" id="5516776at2"/>
<feature type="transmembrane region" description="Helical" evidence="1">
    <location>
        <begin position="24"/>
        <end position="46"/>
    </location>
</feature>
<feature type="transmembrane region" description="Helical" evidence="1">
    <location>
        <begin position="143"/>
        <end position="166"/>
    </location>
</feature>
<dbReference type="Gene3D" id="1.10.1760.20">
    <property type="match status" value="1"/>
</dbReference>
<feature type="transmembrane region" description="Helical" evidence="1">
    <location>
        <begin position="111"/>
        <end position="131"/>
    </location>
</feature>
<dbReference type="RefSeq" id="WP_120196082.1">
    <property type="nucleotide sequence ID" value="NZ_MCIA01000008.1"/>
</dbReference>
<reference evidence="2 3" key="1">
    <citation type="submission" date="2016-08" db="EMBL/GenBank/DDBJ databases">
        <title>A new outlook on sporulation: Clostridium algidixylanolyticum.</title>
        <authorList>
            <person name="Poppleton D.I."/>
            <person name="Gribaldo S."/>
        </authorList>
    </citation>
    <scope>NUCLEOTIDE SEQUENCE [LARGE SCALE GENOMIC DNA]</scope>
    <source>
        <strain evidence="2 3">SPL73</strain>
    </source>
</reference>
<protein>
    <submittedName>
        <fullName evidence="2">Energy coupling factor transporter S component ThiW</fullName>
    </submittedName>
</protein>
<dbReference type="Proteomes" id="UP000284277">
    <property type="component" value="Unassembled WGS sequence"/>
</dbReference>
<proteinExistence type="predicted"/>
<keyword evidence="1" id="KW-1133">Transmembrane helix</keyword>
<keyword evidence="3" id="KW-1185">Reference proteome</keyword>
<dbReference type="PIRSF" id="PIRSF024534">
    <property type="entry name" value="ThiW"/>
    <property type="match status" value="1"/>
</dbReference>